<dbReference type="Pfam" id="PF14336">
    <property type="entry name" value="GLUCM-like_C"/>
    <property type="match status" value="1"/>
</dbReference>
<dbReference type="AlphaFoldDB" id="A0A497EXS7"/>
<reference evidence="2 3" key="1">
    <citation type="submission" date="2018-06" db="EMBL/GenBank/DDBJ databases">
        <title>Extensive metabolic versatility and redundancy in microbially diverse, dynamic hydrothermal sediments.</title>
        <authorList>
            <person name="Dombrowski N."/>
            <person name="Teske A."/>
            <person name="Baker B.J."/>
        </authorList>
    </citation>
    <scope>NUCLEOTIDE SEQUENCE [LARGE SCALE GENOMIC DNA]</scope>
    <source>
        <strain evidence="2">B34_G17</strain>
    </source>
</reference>
<evidence type="ECO:0000313" key="2">
    <source>
        <dbReference type="EMBL" id="RLE51842.1"/>
    </source>
</evidence>
<evidence type="ECO:0000313" key="3">
    <source>
        <dbReference type="Proteomes" id="UP000272051"/>
    </source>
</evidence>
<dbReference type="InterPro" id="IPR025504">
    <property type="entry name" value="GLUCM_C"/>
</dbReference>
<dbReference type="PANTHER" id="PTHR32022">
    <property type="entry name" value="D-GLUTAMATE CYCLASE, MITOCHONDRIAL"/>
    <property type="match status" value="1"/>
</dbReference>
<feature type="domain" description="D-glutamate cyclase-like C-terminal" evidence="1">
    <location>
        <begin position="5"/>
        <end position="248"/>
    </location>
</feature>
<organism evidence="2 3">
    <name type="scientific">Thermoproteota archaeon</name>
    <dbReference type="NCBI Taxonomy" id="2056631"/>
    <lineage>
        <taxon>Archaea</taxon>
        <taxon>Thermoproteota</taxon>
    </lineage>
</organism>
<feature type="non-terminal residue" evidence="2">
    <location>
        <position position="1"/>
    </location>
</feature>
<proteinExistence type="predicted"/>
<accession>A0A497EXS7</accession>
<dbReference type="Gene3D" id="3.90.1640.20">
    <property type="entry name" value="TON_0340"/>
    <property type="match status" value="1"/>
</dbReference>
<dbReference type="Proteomes" id="UP000272051">
    <property type="component" value="Unassembled WGS sequence"/>
</dbReference>
<protein>
    <recommendedName>
        <fullName evidence="1">D-glutamate cyclase-like C-terminal domain-containing protein</fullName>
    </recommendedName>
</protein>
<name>A0A497EXS7_9CREN</name>
<comment type="caution">
    <text evidence="2">The sequence shown here is derived from an EMBL/GenBank/DDBJ whole genome shotgun (WGS) entry which is preliminary data.</text>
</comment>
<dbReference type="EMBL" id="QMQX01000082">
    <property type="protein sequence ID" value="RLE51842.1"/>
    <property type="molecule type" value="Genomic_DNA"/>
</dbReference>
<evidence type="ECO:0000259" key="1">
    <source>
        <dbReference type="Pfam" id="PF14336"/>
    </source>
</evidence>
<gene>
    <name evidence="2" type="ORF">DRJ33_05070</name>
</gene>
<dbReference type="PANTHER" id="PTHR32022:SF10">
    <property type="entry name" value="D-GLUTAMATE CYCLASE, MITOCHONDRIAL"/>
    <property type="match status" value="1"/>
</dbReference>
<sequence>LIYRIHEESQVDIITGFPVIREGRAYPDIDGLSGSIVLAEVLEQVVRDVRILTEPYSLNVLKELLPYTSLNDKSLLKGLTSTSSLSLEERDVAIFVEKPGANALGIYHNAYGENISNYCFHVEKILDNYGLTASIGDLGNEVGFGLINKAVKRHVKFGATCRCSCKAGIASSSKVDYPIISTTSNLGCYVLAACFSTINNVKFVHDPLREEVFIKRAVGLGAIDALSSHKWSVDGMSLATCKKLVSQLLKVLQAIEL</sequence>